<keyword evidence="3" id="KW-1185">Reference proteome</keyword>
<evidence type="ECO:0000256" key="1">
    <source>
        <dbReference type="SAM" id="MobiDB-lite"/>
    </source>
</evidence>
<dbReference type="AlphaFoldDB" id="A0AAV2DF54"/>
<organism evidence="2 3">
    <name type="scientific">Linum trigynum</name>
    <dbReference type="NCBI Taxonomy" id="586398"/>
    <lineage>
        <taxon>Eukaryota</taxon>
        <taxon>Viridiplantae</taxon>
        <taxon>Streptophyta</taxon>
        <taxon>Embryophyta</taxon>
        <taxon>Tracheophyta</taxon>
        <taxon>Spermatophyta</taxon>
        <taxon>Magnoliopsida</taxon>
        <taxon>eudicotyledons</taxon>
        <taxon>Gunneridae</taxon>
        <taxon>Pentapetalae</taxon>
        <taxon>rosids</taxon>
        <taxon>fabids</taxon>
        <taxon>Malpighiales</taxon>
        <taxon>Linaceae</taxon>
        <taxon>Linum</taxon>
    </lineage>
</organism>
<dbReference type="EMBL" id="OZ034815">
    <property type="protein sequence ID" value="CAL1372190.1"/>
    <property type="molecule type" value="Genomic_DNA"/>
</dbReference>
<evidence type="ECO:0000313" key="3">
    <source>
        <dbReference type="Proteomes" id="UP001497516"/>
    </source>
</evidence>
<accession>A0AAV2DF54</accession>
<feature type="region of interest" description="Disordered" evidence="1">
    <location>
        <begin position="1"/>
        <end position="20"/>
    </location>
</feature>
<evidence type="ECO:0000313" key="2">
    <source>
        <dbReference type="EMBL" id="CAL1372190.1"/>
    </source>
</evidence>
<dbReference type="Proteomes" id="UP001497516">
    <property type="component" value="Chromosome 2"/>
</dbReference>
<protein>
    <submittedName>
        <fullName evidence="2">Uncharacterized protein</fullName>
    </submittedName>
</protein>
<reference evidence="2 3" key="1">
    <citation type="submission" date="2024-04" db="EMBL/GenBank/DDBJ databases">
        <authorList>
            <person name="Fracassetti M."/>
        </authorList>
    </citation>
    <scope>NUCLEOTIDE SEQUENCE [LARGE SCALE GENOMIC DNA]</scope>
</reference>
<name>A0AAV2DF54_9ROSI</name>
<gene>
    <name evidence="2" type="ORF">LTRI10_LOCUS14212</name>
</gene>
<sequence>MTSTTCVGIHNDPNGGTPELHGVIKRVEAKEPGSMINLPSKKNNHAHGISRSFHIQRRFPSTTRGEIQGGVGHVVFRGAFLETMCHSTIGAKE</sequence>
<proteinExistence type="predicted"/>